<evidence type="ECO:0000313" key="2">
    <source>
        <dbReference type="EMBL" id="MDQ0465602.1"/>
    </source>
</evidence>
<accession>A0ABU0IXB7</accession>
<dbReference type="SMART" id="SM00829">
    <property type="entry name" value="PKS_ER"/>
    <property type="match status" value="1"/>
</dbReference>
<dbReference type="InterPro" id="IPR011032">
    <property type="entry name" value="GroES-like_sf"/>
</dbReference>
<organism evidence="2 3">
    <name type="scientific">Caulobacter ginsengisoli</name>
    <dbReference type="NCBI Taxonomy" id="400775"/>
    <lineage>
        <taxon>Bacteria</taxon>
        <taxon>Pseudomonadati</taxon>
        <taxon>Pseudomonadota</taxon>
        <taxon>Alphaproteobacteria</taxon>
        <taxon>Caulobacterales</taxon>
        <taxon>Caulobacteraceae</taxon>
        <taxon>Caulobacter</taxon>
    </lineage>
</organism>
<dbReference type="Proteomes" id="UP001228905">
    <property type="component" value="Unassembled WGS sequence"/>
</dbReference>
<dbReference type="InterPro" id="IPR020843">
    <property type="entry name" value="ER"/>
</dbReference>
<dbReference type="InterPro" id="IPR013154">
    <property type="entry name" value="ADH-like_N"/>
</dbReference>
<proteinExistence type="predicted"/>
<name>A0ABU0IXB7_9CAUL</name>
<dbReference type="InterPro" id="IPR013149">
    <property type="entry name" value="ADH-like_C"/>
</dbReference>
<gene>
    <name evidence="2" type="ORF">QO010_003391</name>
</gene>
<dbReference type="Gene3D" id="3.40.50.720">
    <property type="entry name" value="NAD(P)-binding Rossmann-like Domain"/>
    <property type="match status" value="1"/>
</dbReference>
<dbReference type="RefSeq" id="WP_307351063.1">
    <property type="nucleotide sequence ID" value="NZ_JAUSVS010000007.1"/>
</dbReference>
<dbReference type="PANTHER" id="PTHR43677">
    <property type="entry name" value="SHORT-CHAIN DEHYDROGENASE/REDUCTASE"/>
    <property type="match status" value="1"/>
</dbReference>
<dbReference type="CDD" id="cd08241">
    <property type="entry name" value="QOR1"/>
    <property type="match status" value="1"/>
</dbReference>
<keyword evidence="2" id="KW-0560">Oxidoreductase</keyword>
<dbReference type="InterPro" id="IPR051397">
    <property type="entry name" value="Zn-ADH-like_protein"/>
</dbReference>
<evidence type="ECO:0000259" key="1">
    <source>
        <dbReference type="SMART" id="SM00829"/>
    </source>
</evidence>
<dbReference type="SUPFAM" id="SSF50129">
    <property type="entry name" value="GroES-like"/>
    <property type="match status" value="1"/>
</dbReference>
<dbReference type="Pfam" id="PF00107">
    <property type="entry name" value="ADH_zinc_N"/>
    <property type="match status" value="1"/>
</dbReference>
<sequence>MRLVQAAALDSIADYRLIEVEPPTPGPGQVAVRVKACGVGYVDALVALGRYQVKPPLPHTPGSEIGGVVEALGEGVTGLSIGQRVMAQAAGGFAEVDLAPAAAVTPIPEAMSFEQAAGFRINYLTALHGLADRAAIRPGERLLALGAAGGVGMAAAQVGALLGARVIACASTPEKRAFALAHGAEAAIDTASADPKAWREQLKLLCDGAGPDVIFDPVCGPLFEAAFRSLAWKGRHLVVGFAGGPIPALPANLTLMKGAALVGVDVRQFLLFERTRAAEHLAQLMAWVAEGRLAPPVGRTFAFEDYAEALTFALSGQGLGKTVLRVS</sequence>
<evidence type="ECO:0000313" key="3">
    <source>
        <dbReference type="Proteomes" id="UP001228905"/>
    </source>
</evidence>
<dbReference type="SUPFAM" id="SSF51735">
    <property type="entry name" value="NAD(P)-binding Rossmann-fold domains"/>
    <property type="match status" value="1"/>
</dbReference>
<dbReference type="GO" id="GO:0003960">
    <property type="term" value="F:quinone reductase (NADPH) activity"/>
    <property type="evidence" value="ECO:0007669"/>
    <property type="project" value="UniProtKB-EC"/>
</dbReference>
<dbReference type="InterPro" id="IPR036291">
    <property type="entry name" value="NAD(P)-bd_dom_sf"/>
</dbReference>
<dbReference type="EC" id="1.6.5.5" evidence="2"/>
<protein>
    <submittedName>
        <fullName evidence="2">NADPH2:quinone reductase</fullName>
        <ecNumber evidence="2">1.6.5.5</ecNumber>
    </submittedName>
</protein>
<dbReference type="PANTHER" id="PTHR43677:SF4">
    <property type="entry name" value="QUINONE OXIDOREDUCTASE-LIKE PROTEIN 2"/>
    <property type="match status" value="1"/>
</dbReference>
<dbReference type="Gene3D" id="3.90.180.10">
    <property type="entry name" value="Medium-chain alcohol dehydrogenases, catalytic domain"/>
    <property type="match status" value="1"/>
</dbReference>
<dbReference type="EMBL" id="JAUSVS010000007">
    <property type="protein sequence ID" value="MDQ0465602.1"/>
    <property type="molecule type" value="Genomic_DNA"/>
</dbReference>
<reference evidence="2 3" key="1">
    <citation type="submission" date="2023-07" db="EMBL/GenBank/DDBJ databases">
        <title>Genomic Encyclopedia of Type Strains, Phase IV (KMG-IV): sequencing the most valuable type-strain genomes for metagenomic binning, comparative biology and taxonomic classification.</title>
        <authorList>
            <person name="Goeker M."/>
        </authorList>
    </citation>
    <scope>NUCLEOTIDE SEQUENCE [LARGE SCALE GENOMIC DNA]</scope>
    <source>
        <strain evidence="2 3">DSM 18695</strain>
    </source>
</reference>
<keyword evidence="3" id="KW-1185">Reference proteome</keyword>
<dbReference type="Pfam" id="PF08240">
    <property type="entry name" value="ADH_N"/>
    <property type="match status" value="1"/>
</dbReference>
<feature type="domain" description="Enoyl reductase (ER)" evidence="1">
    <location>
        <begin position="10"/>
        <end position="324"/>
    </location>
</feature>
<comment type="caution">
    <text evidence="2">The sequence shown here is derived from an EMBL/GenBank/DDBJ whole genome shotgun (WGS) entry which is preliminary data.</text>
</comment>